<reference evidence="11 12" key="1">
    <citation type="journal article" date="2020" name="Nat. Food">
        <title>A phased Vanilla planifolia genome enables genetic improvement of flavour and production.</title>
        <authorList>
            <person name="Hasing T."/>
            <person name="Tang H."/>
            <person name="Brym M."/>
            <person name="Khazi F."/>
            <person name="Huang T."/>
            <person name="Chambers A.H."/>
        </authorList>
    </citation>
    <scope>NUCLEOTIDE SEQUENCE [LARGE SCALE GENOMIC DNA]</scope>
    <source>
        <tissue evidence="11">Leaf</tissue>
    </source>
</reference>
<feature type="transmembrane region" description="Helical" evidence="10">
    <location>
        <begin position="124"/>
        <end position="141"/>
    </location>
</feature>
<name>A0A835Q2A4_VANPL</name>
<evidence type="ECO:0000256" key="6">
    <source>
        <dbReference type="ARBA" id="ARBA00023136"/>
    </source>
</evidence>
<keyword evidence="4 10" id="KW-1133">Transmembrane helix</keyword>
<evidence type="ECO:0000256" key="4">
    <source>
        <dbReference type="ARBA" id="ARBA00022989"/>
    </source>
</evidence>
<dbReference type="GO" id="GO:0005254">
    <property type="term" value="F:chloride channel activity"/>
    <property type="evidence" value="ECO:0007669"/>
    <property type="project" value="UniProtKB-KW"/>
</dbReference>
<keyword evidence="3 10" id="KW-0812">Transmembrane</keyword>
<dbReference type="SUPFAM" id="SSF54631">
    <property type="entry name" value="CBS-domain pair"/>
    <property type="match status" value="1"/>
</dbReference>
<keyword evidence="9" id="KW-0407">Ion channel</keyword>
<dbReference type="CDD" id="cd00400">
    <property type="entry name" value="Voltage_gated_ClC"/>
    <property type="match status" value="1"/>
</dbReference>
<evidence type="ECO:0000256" key="1">
    <source>
        <dbReference type="ARBA" id="ARBA00004141"/>
    </source>
</evidence>
<feature type="transmembrane region" description="Helical" evidence="10">
    <location>
        <begin position="162"/>
        <end position="182"/>
    </location>
</feature>
<evidence type="ECO:0000313" key="12">
    <source>
        <dbReference type="Proteomes" id="UP000639772"/>
    </source>
</evidence>
<dbReference type="PANTHER" id="PTHR43427:SF6">
    <property type="entry name" value="CHLORIDE CHANNEL PROTEIN CLC-E"/>
    <property type="match status" value="1"/>
</dbReference>
<keyword evidence="5" id="KW-0406">Ion transport</keyword>
<sequence length="378" mass="41447">MKEELLFQEKQQLQENTLESYWETRGIIVGVLNSLRNQLERSSWRTKFFDASTVLSAFFKAIAASITLGTGNSLGPEGPSVEIGSSIAKAVSNVFKWNAGKQVGLGSDPTFTVPEYDFRSPSELPLYLLLGILCGLVALILSKSTSVAMEVAGKLEMAVGNLKALFPALGGLTVGLIALAYPEVLYWGFQNVDIVGMAATLAGVCQVPLTSVLLLFELTQDYRIVLPLLGAVGLSSWISSNQDRRNSRHESRKVEDGGNEHQVSTYCGEESDYSLVTAELVHDRPLCDLEQSLCVYDHSAVMAYIAERLLVAQAMRTSFITAQMSTTIDEVLKLMLMEKQSYVLITDSNGFSSWTVITEKHPELQHSEAAQLHVVKLV</sequence>
<comment type="caution">
    <text evidence="11">The sequence shown here is derived from an EMBL/GenBank/DDBJ whole genome shotgun (WGS) entry which is preliminary data.</text>
</comment>
<comment type="subcellular location">
    <subcellularLocation>
        <location evidence="1">Membrane</location>
        <topology evidence="1">Multi-pass membrane protein</topology>
    </subcellularLocation>
</comment>
<dbReference type="SUPFAM" id="SSF81340">
    <property type="entry name" value="Clc chloride channel"/>
    <property type="match status" value="1"/>
</dbReference>
<evidence type="ECO:0000256" key="3">
    <source>
        <dbReference type="ARBA" id="ARBA00022692"/>
    </source>
</evidence>
<dbReference type="Gene3D" id="1.10.3080.10">
    <property type="entry name" value="Clc chloride channel"/>
    <property type="match status" value="3"/>
</dbReference>
<dbReference type="InterPro" id="IPR050368">
    <property type="entry name" value="ClC-type_chloride_channel"/>
</dbReference>
<keyword evidence="7" id="KW-0869">Chloride channel</keyword>
<evidence type="ECO:0000256" key="5">
    <source>
        <dbReference type="ARBA" id="ARBA00023065"/>
    </source>
</evidence>
<dbReference type="AlphaFoldDB" id="A0A835Q2A4"/>
<evidence type="ECO:0008006" key="13">
    <source>
        <dbReference type="Google" id="ProtNLM"/>
    </source>
</evidence>
<proteinExistence type="predicted"/>
<dbReference type="GO" id="GO:0034707">
    <property type="term" value="C:chloride channel complex"/>
    <property type="evidence" value="ECO:0007669"/>
    <property type="project" value="UniProtKB-KW"/>
</dbReference>
<dbReference type="InterPro" id="IPR046342">
    <property type="entry name" value="CBS_dom_sf"/>
</dbReference>
<keyword evidence="6 10" id="KW-0472">Membrane</keyword>
<keyword evidence="2" id="KW-0813">Transport</keyword>
<dbReference type="Proteomes" id="UP000639772">
    <property type="component" value="Chromosome 10"/>
</dbReference>
<gene>
    <name evidence="11" type="ORF">HPP92_019109</name>
</gene>
<dbReference type="OrthoDB" id="4564at2759"/>
<feature type="transmembrane region" description="Helical" evidence="10">
    <location>
        <begin position="194"/>
        <end position="215"/>
    </location>
</feature>
<dbReference type="GO" id="GO:0009535">
    <property type="term" value="C:chloroplast thylakoid membrane"/>
    <property type="evidence" value="ECO:0007669"/>
    <property type="project" value="TreeGrafter"/>
</dbReference>
<organism evidence="11 12">
    <name type="scientific">Vanilla planifolia</name>
    <name type="common">Vanilla</name>
    <dbReference type="NCBI Taxonomy" id="51239"/>
    <lineage>
        <taxon>Eukaryota</taxon>
        <taxon>Viridiplantae</taxon>
        <taxon>Streptophyta</taxon>
        <taxon>Embryophyta</taxon>
        <taxon>Tracheophyta</taxon>
        <taxon>Spermatophyta</taxon>
        <taxon>Magnoliopsida</taxon>
        <taxon>Liliopsida</taxon>
        <taxon>Asparagales</taxon>
        <taxon>Orchidaceae</taxon>
        <taxon>Vanilloideae</taxon>
        <taxon>Vanilleae</taxon>
        <taxon>Vanilla</taxon>
    </lineage>
</organism>
<evidence type="ECO:0000256" key="8">
    <source>
        <dbReference type="ARBA" id="ARBA00023214"/>
    </source>
</evidence>
<accession>A0A835Q2A4</accession>
<dbReference type="EMBL" id="JADCNM010000010">
    <property type="protein sequence ID" value="KAG0464945.1"/>
    <property type="molecule type" value="Genomic_DNA"/>
</dbReference>
<protein>
    <recommendedName>
        <fullName evidence="13">Chloride channel protein</fullName>
    </recommendedName>
</protein>
<dbReference type="PANTHER" id="PTHR43427">
    <property type="entry name" value="CHLORIDE CHANNEL PROTEIN CLC-E"/>
    <property type="match status" value="1"/>
</dbReference>
<evidence type="ECO:0000256" key="9">
    <source>
        <dbReference type="ARBA" id="ARBA00023303"/>
    </source>
</evidence>
<evidence type="ECO:0000313" key="11">
    <source>
        <dbReference type="EMBL" id="KAG0464945.1"/>
    </source>
</evidence>
<evidence type="ECO:0000256" key="10">
    <source>
        <dbReference type="SAM" id="Phobius"/>
    </source>
</evidence>
<dbReference type="InterPro" id="IPR014743">
    <property type="entry name" value="Cl-channel_core"/>
</dbReference>
<evidence type="ECO:0000256" key="7">
    <source>
        <dbReference type="ARBA" id="ARBA00023173"/>
    </source>
</evidence>
<evidence type="ECO:0000256" key="2">
    <source>
        <dbReference type="ARBA" id="ARBA00022448"/>
    </source>
</evidence>
<dbReference type="InterPro" id="IPR001807">
    <property type="entry name" value="ClC"/>
</dbReference>
<keyword evidence="8" id="KW-0868">Chloride</keyword>
<dbReference type="Pfam" id="PF00654">
    <property type="entry name" value="Voltage_CLC"/>
    <property type="match status" value="3"/>
</dbReference>